<accession>A0A0G0T2J4</accession>
<evidence type="ECO:0000313" key="1">
    <source>
        <dbReference type="EMBL" id="KKR71239.1"/>
    </source>
</evidence>
<sequence length="95" mass="11268">MKQFVLRLIRFYQRYLNLTNPVMKSLFLTDAACREVWYNQRIVLGYKANSTLSSVVQRWTRPRTKFLIFHGRHYNSKHISSDSCVADTQSPHFAL</sequence>
<comment type="caution">
    <text evidence="1">The sequence shown here is derived from an EMBL/GenBank/DDBJ whole genome shotgun (WGS) entry which is preliminary data.</text>
</comment>
<evidence type="ECO:0000313" key="2">
    <source>
        <dbReference type="Proteomes" id="UP000034664"/>
    </source>
</evidence>
<reference evidence="1 2" key="1">
    <citation type="journal article" date="2015" name="Nature">
        <title>rRNA introns, odd ribosomes, and small enigmatic genomes across a large radiation of phyla.</title>
        <authorList>
            <person name="Brown C.T."/>
            <person name="Hug L.A."/>
            <person name="Thomas B.C."/>
            <person name="Sharon I."/>
            <person name="Castelle C.J."/>
            <person name="Singh A."/>
            <person name="Wilkins M.J."/>
            <person name="Williams K.H."/>
            <person name="Banfield J.F."/>
        </authorList>
    </citation>
    <scope>NUCLEOTIDE SEQUENCE [LARGE SCALE GENOMIC DNA]</scope>
</reference>
<protein>
    <submittedName>
        <fullName evidence="1">Uncharacterized protein</fullName>
    </submittedName>
</protein>
<proteinExistence type="predicted"/>
<dbReference type="AlphaFoldDB" id="A0A0G0T2J4"/>
<gene>
    <name evidence="1" type="ORF">UU14_C0032G0002</name>
</gene>
<organism evidence="1 2">
    <name type="scientific">Candidatus Roizmanbacteria bacterium GW2011_GWB1_40_7</name>
    <dbReference type="NCBI Taxonomy" id="1618482"/>
    <lineage>
        <taxon>Bacteria</taxon>
        <taxon>Candidatus Roizmaniibacteriota</taxon>
    </lineage>
</organism>
<dbReference type="EMBL" id="LBZM01000032">
    <property type="protein sequence ID" value="KKR71239.1"/>
    <property type="molecule type" value="Genomic_DNA"/>
</dbReference>
<dbReference type="Proteomes" id="UP000034664">
    <property type="component" value="Unassembled WGS sequence"/>
</dbReference>
<name>A0A0G0T2J4_9BACT</name>